<dbReference type="EMBL" id="JAGGLP010000068">
    <property type="protein sequence ID" value="MBP2056805.1"/>
    <property type="molecule type" value="Genomic_DNA"/>
</dbReference>
<keyword evidence="5" id="KW-1185">Reference proteome</keyword>
<evidence type="ECO:0000313" key="3">
    <source>
        <dbReference type="EMBL" id="MBP2056805.1"/>
    </source>
</evidence>
<evidence type="ECO:0000313" key="2">
    <source>
        <dbReference type="EMBL" id="ANP48345.1"/>
    </source>
</evidence>
<feature type="region of interest" description="Disordered" evidence="1">
    <location>
        <begin position="26"/>
        <end position="53"/>
    </location>
</feature>
<feature type="compositionally biased region" description="Low complexity" evidence="1">
    <location>
        <begin position="26"/>
        <end position="39"/>
    </location>
</feature>
<dbReference type="EMBL" id="CP016279">
    <property type="protein sequence ID" value="ANP48345.1"/>
    <property type="molecule type" value="Genomic_DNA"/>
</dbReference>
<evidence type="ECO:0000256" key="1">
    <source>
        <dbReference type="SAM" id="MobiDB-lite"/>
    </source>
</evidence>
<organism evidence="2 4">
    <name type="scientific">Streptomyces griseochromogenes</name>
    <dbReference type="NCBI Taxonomy" id="68214"/>
    <lineage>
        <taxon>Bacteria</taxon>
        <taxon>Bacillati</taxon>
        <taxon>Actinomycetota</taxon>
        <taxon>Actinomycetes</taxon>
        <taxon>Kitasatosporales</taxon>
        <taxon>Streptomycetaceae</taxon>
        <taxon>Streptomyces</taxon>
    </lineage>
</organism>
<name>A0A1B1AP93_9ACTN</name>
<reference evidence="2 4" key="1">
    <citation type="submission" date="2016-06" db="EMBL/GenBank/DDBJ databases">
        <title>Complete genome sequence of Streptomyces griseochromogenes ATCC 14511, the Blasticidin S producer.</title>
        <authorList>
            <person name="Wu L."/>
        </authorList>
    </citation>
    <scope>NUCLEOTIDE SEQUENCE [LARGE SCALE GENOMIC DNA]</scope>
    <source>
        <strain evidence="2 4">ATCC 14511</strain>
    </source>
</reference>
<accession>A0A1B1AP93</accession>
<proteinExistence type="predicted"/>
<evidence type="ECO:0000313" key="5">
    <source>
        <dbReference type="Proteomes" id="UP001519309"/>
    </source>
</evidence>
<dbReference type="KEGG" id="sgs:AVL59_01045"/>
<dbReference type="RefSeq" id="WP_067299331.1">
    <property type="nucleotide sequence ID" value="NZ_CP016279.1"/>
</dbReference>
<dbReference type="Proteomes" id="UP001519309">
    <property type="component" value="Unassembled WGS sequence"/>
</dbReference>
<dbReference type="AlphaFoldDB" id="A0A1B1AP93"/>
<gene>
    <name evidence="2" type="ORF">AVL59_01045</name>
    <name evidence="3" type="ORF">J2Z21_009824</name>
</gene>
<sequence length="92" mass="9992">MSIIHAFLRWVLGVCAPATGRRRAAARPTPVPVEWPEVPSTASPTLPAHRSPYGRDVPLDGRATVMVRPYVFAMDFGIDLDRHVIGAEGLAC</sequence>
<evidence type="ECO:0000313" key="4">
    <source>
        <dbReference type="Proteomes" id="UP000092659"/>
    </source>
</evidence>
<protein>
    <submittedName>
        <fullName evidence="2">Uncharacterized protein</fullName>
    </submittedName>
</protein>
<dbReference type="OrthoDB" id="4324398at2"/>
<reference evidence="3 5" key="2">
    <citation type="submission" date="2021-03" db="EMBL/GenBank/DDBJ databases">
        <title>Genomic Encyclopedia of Type Strains, Phase IV (KMG-IV): sequencing the most valuable type-strain genomes for metagenomic binning, comparative biology and taxonomic classification.</title>
        <authorList>
            <person name="Goeker M."/>
        </authorList>
    </citation>
    <scope>NUCLEOTIDE SEQUENCE [LARGE SCALE GENOMIC DNA]</scope>
    <source>
        <strain evidence="3 5">DSM 40499</strain>
    </source>
</reference>
<dbReference type="Proteomes" id="UP000092659">
    <property type="component" value="Chromosome"/>
</dbReference>